<dbReference type="Proteomes" id="UP001269375">
    <property type="component" value="Unassembled WGS sequence"/>
</dbReference>
<protein>
    <submittedName>
        <fullName evidence="1">Uncharacterized protein</fullName>
    </submittedName>
</protein>
<organism evidence="1 2">
    <name type="scientific">Larsenimonas suaedae</name>
    <dbReference type="NCBI Taxonomy" id="1851019"/>
    <lineage>
        <taxon>Bacteria</taxon>
        <taxon>Pseudomonadati</taxon>
        <taxon>Pseudomonadota</taxon>
        <taxon>Gammaproteobacteria</taxon>
        <taxon>Oceanospirillales</taxon>
        <taxon>Halomonadaceae</taxon>
        <taxon>Larsenimonas</taxon>
    </lineage>
</organism>
<comment type="caution">
    <text evidence="1">The sequence shown here is derived from an EMBL/GenBank/DDBJ whole genome shotgun (WGS) entry which is preliminary data.</text>
</comment>
<name>A0ABU1GZ67_9GAMM</name>
<sequence length="118" mass="14039">MARAQGEPYTRFRDWQTSVPVRWAPSRYELIQWRKRKERAGWKDGKRFVVPRRRPVEYCAVHDGRIWKGATLLERYHVEDGFTKGSPAWLLIRQYNVDAVVWRLASFNPTRPVHSASK</sequence>
<gene>
    <name evidence="1" type="ORF">QC825_14815</name>
</gene>
<accession>A0ABU1GZ67</accession>
<evidence type="ECO:0000313" key="2">
    <source>
        <dbReference type="Proteomes" id="UP001269375"/>
    </source>
</evidence>
<reference evidence="1 2" key="1">
    <citation type="submission" date="2023-04" db="EMBL/GenBank/DDBJ databases">
        <title>A long-awaited taxogenomic arrangement of the family Halomonadaceae.</title>
        <authorList>
            <person name="De La Haba R."/>
            <person name="Chuvochina M."/>
            <person name="Wittouck S."/>
            <person name="Arahal D.R."/>
            <person name="Sanchez-Porro C."/>
            <person name="Hugenholtz P."/>
            <person name="Ventosa A."/>
        </authorList>
    </citation>
    <scope>NUCLEOTIDE SEQUENCE [LARGE SCALE GENOMIC DNA]</scope>
    <source>
        <strain evidence="1 2">DSM 22428</strain>
    </source>
</reference>
<dbReference type="EMBL" id="JARWAO010000011">
    <property type="protein sequence ID" value="MDR5897341.1"/>
    <property type="molecule type" value="Genomic_DNA"/>
</dbReference>
<dbReference type="RefSeq" id="WP_251594992.1">
    <property type="nucleotide sequence ID" value="NZ_JAMLJI010000004.1"/>
</dbReference>
<proteinExistence type="predicted"/>
<evidence type="ECO:0000313" key="1">
    <source>
        <dbReference type="EMBL" id="MDR5897341.1"/>
    </source>
</evidence>
<keyword evidence="2" id="KW-1185">Reference proteome</keyword>